<dbReference type="Proteomes" id="UP000469558">
    <property type="component" value="Unassembled WGS sequence"/>
</dbReference>
<protein>
    <recommendedName>
        <fullName evidence="5">Serine-rich protein</fullName>
    </recommendedName>
</protein>
<feature type="transmembrane region" description="Helical" evidence="2">
    <location>
        <begin position="740"/>
        <end position="761"/>
    </location>
</feature>
<proteinExistence type="predicted"/>
<feature type="compositionally biased region" description="Polar residues" evidence="1">
    <location>
        <begin position="455"/>
        <end position="465"/>
    </location>
</feature>
<keyword evidence="2" id="KW-0472">Membrane</keyword>
<feature type="compositionally biased region" description="Polar residues" evidence="1">
    <location>
        <begin position="349"/>
        <end position="366"/>
    </location>
</feature>
<organism evidence="3 4">
    <name type="scientific">Lachnellula suecica</name>
    <dbReference type="NCBI Taxonomy" id="602035"/>
    <lineage>
        <taxon>Eukaryota</taxon>
        <taxon>Fungi</taxon>
        <taxon>Dikarya</taxon>
        <taxon>Ascomycota</taxon>
        <taxon>Pezizomycotina</taxon>
        <taxon>Leotiomycetes</taxon>
        <taxon>Helotiales</taxon>
        <taxon>Lachnaceae</taxon>
        <taxon>Lachnellula</taxon>
    </lineage>
</organism>
<keyword evidence="4" id="KW-1185">Reference proteome</keyword>
<dbReference type="EMBL" id="QGMK01001561">
    <property type="protein sequence ID" value="TVY67445.1"/>
    <property type="molecule type" value="Genomic_DNA"/>
</dbReference>
<feature type="region of interest" description="Disordered" evidence="1">
    <location>
        <begin position="434"/>
        <end position="599"/>
    </location>
</feature>
<evidence type="ECO:0000256" key="1">
    <source>
        <dbReference type="SAM" id="MobiDB-lite"/>
    </source>
</evidence>
<feature type="region of interest" description="Disordered" evidence="1">
    <location>
        <begin position="768"/>
        <end position="795"/>
    </location>
</feature>
<evidence type="ECO:0008006" key="5">
    <source>
        <dbReference type="Google" id="ProtNLM"/>
    </source>
</evidence>
<dbReference type="AlphaFoldDB" id="A0A8T9BWU0"/>
<feature type="compositionally biased region" description="Low complexity" evidence="1">
    <location>
        <begin position="270"/>
        <end position="282"/>
    </location>
</feature>
<evidence type="ECO:0000313" key="4">
    <source>
        <dbReference type="Proteomes" id="UP000469558"/>
    </source>
</evidence>
<feature type="compositionally biased region" description="Basic residues" evidence="1">
    <location>
        <begin position="123"/>
        <end position="134"/>
    </location>
</feature>
<feature type="region of interest" description="Disordered" evidence="1">
    <location>
        <begin position="238"/>
        <end position="390"/>
    </location>
</feature>
<reference evidence="3 4" key="1">
    <citation type="submission" date="2018-05" db="EMBL/GenBank/DDBJ databases">
        <title>Genome sequencing and assembly of the regulated plant pathogen Lachnellula willkommii and related sister species for the development of diagnostic species identification markers.</title>
        <authorList>
            <person name="Giroux E."/>
            <person name="Bilodeau G."/>
        </authorList>
    </citation>
    <scope>NUCLEOTIDE SEQUENCE [LARGE SCALE GENOMIC DNA]</scope>
    <source>
        <strain evidence="3 4">CBS 268.59</strain>
    </source>
</reference>
<feature type="compositionally biased region" description="Polar residues" evidence="1">
    <location>
        <begin position="776"/>
        <end position="787"/>
    </location>
</feature>
<comment type="caution">
    <text evidence="3">The sequence shown here is derived from an EMBL/GenBank/DDBJ whole genome shotgun (WGS) entry which is preliminary data.</text>
</comment>
<feature type="compositionally biased region" description="Basic and acidic residues" evidence="1">
    <location>
        <begin position="39"/>
        <end position="55"/>
    </location>
</feature>
<keyword evidence="2" id="KW-1133">Transmembrane helix</keyword>
<feature type="compositionally biased region" description="Polar residues" evidence="1">
    <location>
        <begin position="288"/>
        <end position="310"/>
    </location>
</feature>
<keyword evidence="2" id="KW-0812">Transmembrane</keyword>
<feature type="compositionally biased region" description="Polar residues" evidence="1">
    <location>
        <begin position="669"/>
        <end position="678"/>
    </location>
</feature>
<feature type="transmembrane region" description="Helical" evidence="2">
    <location>
        <begin position="815"/>
        <end position="835"/>
    </location>
</feature>
<evidence type="ECO:0000256" key="2">
    <source>
        <dbReference type="SAM" id="Phobius"/>
    </source>
</evidence>
<accession>A0A8T9BWU0</accession>
<evidence type="ECO:0000313" key="3">
    <source>
        <dbReference type="EMBL" id="TVY67445.1"/>
    </source>
</evidence>
<feature type="compositionally biased region" description="Low complexity" evidence="1">
    <location>
        <begin position="632"/>
        <end position="643"/>
    </location>
</feature>
<feature type="region of interest" description="Disordered" evidence="1">
    <location>
        <begin position="622"/>
        <end position="687"/>
    </location>
</feature>
<name>A0A8T9BWU0_9HELO</name>
<sequence>MSEASPSRRPLHERSSSLTNSHAAIRLVPSTPPQLLGQQRDEHGHDHDHDRDEVYGRTPLPTHPSHILLSPGRSKDPALAHQFRTALKAQGDSNPSGSSVSTTHKPPPNGDSATGSPISKPRPLPKKRSKKRLQIHKDSKTFSLLQDDDSQSLPENPKSPILPLSTKTSYDSLASEARHAEARSNITDLCLPLTPATPSSDTQKHPISADPISNSPWNYQLTGGLRKVPKTPDLKHKAATTVDSPLPPLPEVSDVPPAASHDLSAKPSFQSTQTTTTTSETTNYKLYGSTSDSTSEVAFQPPSSSDSNYQLIGDPSEADTSSSVIHRPHTAISEDEENENYELYGDLSPTPSSNNLAPQPKYSQESLVVPPLRPRNQRSNEHFGYYKSRSRESLRTGSLTSISTVLSQQEAYQAIIASGSLIQLPVLNRSASSSSWAGQSSLHPPVSHMNEHPHQWSSQLSTVLSVSDGGTERGSRSWSDASGRMSGGFPSTPSRNSRNVLSISSSLAQEEEEGSRSPVSPISPILPPEPAYARGGRRQQSSSSIPVIGDQDEYGDGITDMQDLRSRPSRARISGFFSGSDSGRTSTMRSTTSSRAGSMLSSSIPTWAKLYYGSGERRYLGAPGSSIEGTDSRTSSFRSRSGSPNTDHFPLSIYSPRRRPREVDPETGRPSTRGSLQINPAPLQDNNDPYARRFRTWSLSSVWSPHLRLDRRATRHSMWDPPSVTWSTDGSWFGRRNVQIVMFTVGFIFPFAWMIAALLPLPPNPMTEMRERDAENSTSNLDSSNDIPNDYARQFGPTDERRFESAKWWRSLNRWMSLLGVLILAAVVVLVVIGLREGWTTK</sequence>
<feature type="region of interest" description="Disordered" evidence="1">
    <location>
        <begin position="1"/>
        <end position="167"/>
    </location>
</feature>
<feature type="compositionally biased region" description="Polar residues" evidence="1">
    <location>
        <begin position="91"/>
        <end position="104"/>
    </location>
</feature>
<dbReference type="OrthoDB" id="4153178at2759"/>
<gene>
    <name evidence="3" type="ORF">LSUE1_G007846</name>
</gene>
<feature type="compositionally biased region" description="Low complexity" evidence="1">
    <location>
        <begin position="578"/>
        <end position="598"/>
    </location>
</feature>
<feature type="compositionally biased region" description="Polar residues" evidence="1">
    <location>
        <begin position="489"/>
        <end position="508"/>
    </location>
</feature>